<evidence type="ECO:0000256" key="2">
    <source>
        <dbReference type="ARBA" id="ARBA00022692"/>
    </source>
</evidence>
<gene>
    <name evidence="7" type="ORF">IFE08_08175</name>
</gene>
<dbReference type="AlphaFoldDB" id="A0A7S6WMJ6"/>
<evidence type="ECO:0000256" key="3">
    <source>
        <dbReference type="ARBA" id="ARBA00022989"/>
    </source>
</evidence>
<comment type="subcellular location">
    <subcellularLocation>
        <location evidence="1">Membrane</location>
        <topology evidence="1">Multi-pass membrane protein</topology>
    </subcellularLocation>
</comment>
<name>A0A7S6WMJ6_9SPIR</name>
<evidence type="ECO:0000256" key="4">
    <source>
        <dbReference type="ARBA" id="ARBA00023136"/>
    </source>
</evidence>
<protein>
    <submittedName>
        <fullName evidence="7">ABC transporter permease</fullName>
    </submittedName>
</protein>
<dbReference type="GO" id="GO:0016020">
    <property type="term" value="C:membrane"/>
    <property type="evidence" value="ECO:0007669"/>
    <property type="project" value="UniProtKB-SubCell"/>
</dbReference>
<dbReference type="PANTHER" id="PTHR43077">
    <property type="entry name" value="TRANSPORT PERMEASE YVFS-RELATED"/>
    <property type="match status" value="1"/>
</dbReference>
<feature type="domain" description="ABC-2 type transporter transmembrane" evidence="6">
    <location>
        <begin position="120"/>
        <end position="276"/>
    </location>
</feature>
<sequence length="311" mass="34490">MIQSFKYTFKILKNTNGFFASMVAMPVVMIILVSMTLAYSNTPRVGYIGDGGILSGITGISFQRIHEKDTVYFLGSTQGTLVIKINDKGGIEKYYSSIKNNPLIPIIESGLGKRADSVFREKPHISYSIGIILFKLLTAASLLAAFLVKEKSNGIFVRLKQAYVSPYAFITGKALAVFSVYEIANGIILVFYRIAGFDFGKTTVLKLFLLFTAALIISIGIYIYIASYIKNEGNLWIFSTGILFPLALCSGTLFPIQYMPQWMKYIAACSPQYYLLLSAVEDNIQIIPLSVMLGVSIILAVTGIRRFMKKE</sequence>
<organism evidence="7 8">
    <name type="scientific">Treponema pedis</name>
    <dbReference type="NCBI Taxonomy" id="409322"/>
    <lineage>
        <taxon>Bacteria</taxon>
        <taxon>Pseudomonadati</taxon>
        <taxon>Spirochaetota</taxon>
        <taxon>Spirochaetia</taxon>
        <taxon>Spirochaetales</taxon>
        <taxon>Treponemataceae</taxon>
        <taxon>Treponema</taxon>
    </lineage>
</organism>
<dbReference type="InterPro" id="IPR051328">
    <property type="entry name" value="T7SS_ABC-Transporter"/>
</dbReference>
<dbReference type="GO" id="GO:0140359">
    <property type="term" value="F:ABC-type transporter activity"/>
    <property type="evidence" value="ECO:0007669"/>
    <property type="project" value="InterPro"/>
</dbReference>
<feature type="transmembrane region" description="Helical" evidence="5">
    <location>
        <begin position="127"/>
        <end position="147"/>
    </location>
</feature>
<proteinExistence type="predicted"/>
<keyword evidence="4 5" id="KW-0472">Membrane</keyword>
<reference evidence="7 8" key="1">
    <citation type="submission" date="2020-09" db="EMBL/GenBank/DDBJ databases">
        <title>Characterization of Treponema spp. from bovine digital dermatitis in Korea.</title>
        <authorList>
            <person name="Espiritu H.M."/>
            <person name="Cho Y.I."/>
            <person name="Mamuad L."/>
        </authorList>
    </citation>
    <scope>NUCLEOTIDE SEQUENCE [LARGE SCALE GENOMIC DNA]</scope>
    <source>
        <strain evidence="7 8">KS1</strain>
    </source>
</reference>
<evidence type="ECO:0000256" key="1">
    <source>
        <dbReference type="ARBA" id="ARBA00004141"/>
    </source>
</evidence>
<dbReference type="EMBL" id="CP061839">
    <property type="protein sequence ID" value="QOW59846.1"/>
    <property type="molecule type" value="Genomic_DNA"/>
</dbReference>
<keyword evidence="3 5" id="KW-1133">Transmembrane helix</keyword>
<evidence type="ECO:0000256" key="5">
    <source>
        <dbReference type="SAM" id="Phobius"/>
    </source>
</evidence>
<keyword evidence="2 5" id="KW-0812">Transmembrane</keyword>
<feature type="transmembrane region" description="Helical" evidence="5">
    <location>
        <begin position="167"/>
        <end position="192"/>
    </location>
</feature>
<dbReference type="InterPro" id="IPR013525">
    <property type="entry name" value="ABC2_TM"/>
</dbReference>
<dbReference type="PANTHER" id="PTHR43077:SF10">
    <property type="entry name" value="TRANSPORT PERMEASE PROTEIN"/>
    <property type="match status" value="1"/>
</dbReference>
<feature type="transmembrane region" description="Helical" evidence="5">
    <location>
        <begin position="286"/>
        <end position="304"/>
    </location>
</feature>
<feature type="transmembrane region" description="Helical" evidence="5">
    <location>
        <begin position="235"/>
        <end position="255"/>
    </location>
</feature>
<dbReference type="RefSeq" id="WP_194075485.1">
    <property type="nucleotide sequence ID" value="NZ_CP061839.1"/>
</dbReference>
<accession>A0A7S6WMJ6</accession>
<feature type="transmembrane region" description="Helical" evidence="5">
    <location>
        <begin position="204"/>
        <end position="229"/>
    </location>
</feature>
<feature type="transmembrane region" description="Helical" evidence="5">
    <location>
        <begin position="18"/>
        <end position="39"/>
    </location>
</feature>
<dbReference type="Proteomes" id="UP000593915">
    <property type="component" value="Chromosome"/>
</dbReference>
<evidence type="ECO:0000313" key="8">
    <source>
        <dbReference type="Proteomes" id="UP000593915"/>
    </source>
</evidence>
<dbReference type="Pfam" id="PF01061">
    <property type="entry name" value="ABC2_membrane"/>
    <property type="match status" value="1"/>
</dbReference>
<evidence type="ECO:0000259" key="6">
    <source>
        <dbReference type="Pfam" id="PF01061"/>
    </source>
</evidence>
<evidence type="ECO:0000313" key="7">
    <source>
        <dbReference type="EMBL" id="QOW59846.1"/>
    </source>
</evidence>